<sequence>GLATQGTRSKVLCVHGKESLSKRRPEEKEEERLRNPVQLRERMALCVSRPSSSDLKLPFSIVPDFPSSFENYADNT</sequence>
<comment type="caution">
    <text evidence="2">The sequence shown here is derived from an EMBL/GenBank/DDBJ whole genome shotgun (WGS) entry which is preliminary data.</text>
</comment>
<evidence type="ECO:0000256" key="1">
    <source>
        <dbReference type="SAM" id="MobiDB-lite"/>
    </source>
</evidence>
<reference evidence="2" key="1">
    <citation type="submission" date="2021-09" db="EMBL/GenBank/DDBJ databases">
        <title>The genome of Mauremys mutica provides insights into the evolution of semi-aquatic lifestyle.</title>
        <authorList>
            <person name="Gong S."/>
            <person name="Gao Y."/>
        </authorList>
    </citation>
    <scope>NUCLEOTIDE SEQUENCE</scope>
    <source>
        <strain evidence="2">MM-2020</strain>
        <tissue evidence="2">Muscle</tissue>
    </source>
</reference>
<feature type="non-terminal residue" evidence="2">
    <location>
        <position position="1"/>
    </location>
</feature>
<name>A0A9D4ASL5_9SAUR</name>
<feature type="compositionally biased region" description="Basic and acidic residues" evidence="1">
    <location>
        <begin position="15"/>
        <end position="34"/>
    </location>
</feature>
<feature type="region of interest" description="Disordered" evidence="1">
    <location>
        <begin position="1"/>
        <end position="34"/>
    </location>
</feature>
<dbReference type="AlphaFoldDB" id="A0A9D4ASL5"/>
<protein>
    <submittedName>
        <fullName evidence="2">Uncharacterized protein</fullName>
    </submittedName>
</protein>
<dbReference type="EMBL" id="JAHDVG010000485">
    <property type="protein sequence ID" value="KAH1169363.1"/>
    <property type="molecule type" value="Genomic_DNA"/>
</dbReference>
<proteinExistence type="predicted"/>
<organism evidence="2 3">
    <name type="scientific">Mauremys mutica</name>
    <name type="common">yellowpond turtle</name>
    <dbReference type="NCBI Taxonomy" id="74926"/>
    <lineage>
        <taxon>Eukaryota</taxon>
        <taxon>Metazoa</taxon>
        <taxon>Chordata</taxon>
        <taxon>Craniata</taxon>
        <taxon>Vertebrata</taxon>
        <taxon>Euteleostomi</taxon>
        <taxon>Archelosauria</taxon>
        <taxon>Testudinata</taxon>
        <taxon>Testudines</taxon>
        <taxon>Cryptodira</taxon>
        <taxon>Durocryptodira</taxon>
        <taxon>Testudinoidea</taxon>
        <taxon>Geoemydidae</taxon>
        <taxon>Geoemydinae</taxon>
        <taxon>Mauremys</taxon>
    </lineage>
</organism>
<keyword evidence="3" id="KW-1185">Reference proteome</keyword>
<evidence type="ECO:0000313" key="3">
    <source>
        <dbReference type="Proteomes" id="UP000827986"/>
    </source>
</evidence>
<gene>
    <name evidence="2" type="ORF">KIL84_013953</name>
</gene>
<accession>A0A9D4ASL5</accession>
<evidence type="ECO:0000313" key="2">
    <source>
        <dbReference type="EMBL" id="KAH1169363.1"/>
    </source>
</evidence>
<dbReference type="Proteomes" id="UP000827986">
    <property type="component" value="Unassembled WGS sequence"/>
</dbReference>